<dbReference type="EMBL" id="JACEZU010000031">
    <property type="protein sequence ID" value="MBA5690738.1"/>
    <property type="molecule type" value="Genomic_DNA"/>
</dbReference>
<comment type="caution">
    <text evidence="1">The sequence shown here is derived from an EMBL/GenBank/DDBJ whole genome shotgun (WGS) entry which is preliminary data.</text>
</comment>
<evidence type="ECO:0000313" key="2">
    <source>
        <dbReference type="Proteomes" id="UP000573499"/>
    </source>
</evidence>
<dbReference type="Proteomes" id="UP000573499">
    <property type="component" value="Unassembled WGS sequence"/>
</dbReference>
<organism evidence="1 2">
    <name type="scientific">Rugamonas apoptosis</name>
    <dbReference type="NCBI Taxonomy" id="2758570"/>
    <lineage>
        <taxon>Bacteria</taxon>
        <taxon>Pseudomonadati</taxon>
        <taxon>Pseudomonadota</taxon>
        <taxon>Betaproteobacteria</taxon>
        <taxon>Burkholderiales</taxon>
        <taxon>Oxalobacteraceae</taxon>
        <taxon>Telluria group</taxon>
        <taxon>Rugamonas</taxon>
    </lineage>
</organism>
<gene>
    <name evidence="1" type="ORF">H3H39_27265</name>
</gene>
<sequence length="132" mass="14841">MEITPVRQHKIKSSSADQEYLQSNSSAWQLMSFKAHSAGRMAIDDSQLFCTVQWIHCCSVLRTFEETVSKELHLVTSISLEPGHTATGFTVKNGRIQIVDEKGDAVAPVHTNRILYTERPKGPKVRTMVTLR</sequence>
<reference evidence="1 2" key="1">
    <citation type="submission" date="2020-07" db="EMBL/GenBank/DDBJ databases">
        <title>Novel species isolated from subtropical streams in China.</title>
        <authorList>
            <person name="Lu H."/>
        </authorList>
    </citation>
    <scope>NUCLEOTIDE SEQUENCE [LARGE SCALE GENOMIC DNA]</scope>
    <source>
        <strain evidence="1 2">LX47W</strain>
    </source>
</reference>
<proteinExistence type="predicted"/>
<dbReference type="RefSeq" id="WP_182157686.1">
    <property type="nucleotide sequence ID" value="NZ_JACEZU010000031.1"/>
</dbReference>
<dbReference type="AlphaFoldDB" id="A0A7W2ING9"/>
<evidence type="ECO:0000313" key="1">
    <source>
        <dbReference type="EMBL" id="MBA5690738.1"/>
    </source>
</evidence>
<name>A0A7W2ING9_9BURK</name>
<protein>
    <submittedName>
        <fullName evidence="1">Uncharacterized protein</fullName>
    </submittedName>
</protein>
<accession>A0A7W2ING9</accession>
<keyword evidence="2" id="KW-1185">Reference proteome</keyword>